<evidence type="ECO:0000259" key="2">
    <source>
        <dbReference type="Pfam" id="PF11784"/>
    </source>
</evidence>
<dbReference type="Pfam" id="PF13087">
    <property type="entry name" value="AAA_12"/>
    <property type="match status" value="1"/>
</dbReference>
<dbReference type="PANTHER" id="PTHR10887">
    <property type="entry name" value="DNA2/NAM7 HELICASE FAMILY"/>
    <property type="match status" value="1"/>
</dbReference>
<comment type="caution">
    <text evidence="6">The sequence shown here is derived from an EMBL/GenBank/DDBJ whole genome shotgun (WGS) entry which is preliminary data.</text>
</comment>
<dbReference type="SUPFAM" id="SSF52540">
    <property type="entry name" value="P-loop containing nucleoside triphosphate hydrolases"/>
    <property type="match status" value="1"/>
</dbReference>
<dbReference type="InterPro" id="IPR049468">
    <property type="entry name" value="Restrct_endonuc-II-like_dom"/>
</dbReference>
<dbReference type="InterPro" id="IPR025103">
    <property type="entry name" value="DUF4011"/>
</dbReference>
<dbReference type="Proteomes" id="UP000446768">
    <property type="component" value="Unassembled WGS sequence"/>
</dbReference>
<dbReference type="InterPro" id="IPR011335">
    <property type="entry name" value="Restrct_endonuc-II-like"/>
</dbReference>
<dbReference type="InterPro" id="IPR041677">
    <property type="entry name" value="DNA2/NAM7_AAA_11"/>
</dbReference>
<dbReference type="InterPro" id="IPR045055">
    <property type="entry name" value="DNA2/NAM7-like"/>
</dbReference>
<protein>
    <submittedName>
        <fullName evidence="6">DUF3320 domain-containing protein</fullName>
    </submittedName>
</protein>
<keyword evidence="7" id="KW-1185">Reference proteome</keyword>
<evidence type="ECO:0000256" key="1">
    <source>
        <dbReference type="SAM" id="MobiDB-lite"/>
    </source>
</evidence>
<feature type="domain" description="DNA2/NAM7 helicase helicase" evidence="3">
    <location>
        <begin position="314"/>
        <end position="381"/>
    </location>
</feature>
<evidence type="ECO:0000313" key="6">
    <source>
        <dbReference type="EMBL" id="MRV76107.1"/>
    </source>
</evidence>
<organism evidence="6 7">
    <name type="scientific">Pseudoduganella rivuli</name>
    <dbReference type="NCBI Taxonomy" id="2666085"/>
    <lineage>
        <taxon>Bacteria</taxon>
        <taxon>Pseudomonadati</taxon>
        <taxon>Pseudomonadota</taxon>
        <taxon>Betaproteobacteria</taxon>
        <taxon>Burkholderiales</taxon>
        <taxon>Oxalobacteraceae</taxon>
        <taxon>Telluria group</taxon>
        <taxon>Pseudoduganella</taxon>
    </lineage>
</organism>
<dbReference type="Pfam" id="PF18741">
    <property type="entry name" value="MTES_1575"/>
    <property type="match status" value="1"/>
</dbReference>
<feature type="domain" description="Restriction endonuclease type II-like" evidence="5">
    <location>
        <begin position="1264"/>
        <end position="1361"/>
    </location>
</feature>
<feature type="domain" description="DNA2/NAM7 helicase-like C-terminal" evidence="4">
    <location>
        <begin position="1027"/>
        <end position="1216"/>
    </location>
</feature>
<evidence type="ECO:0000259" key="5">
    <source>
        <dbReference type="Pfam" id="PF18741"/>
    </source>
</evidence>
<evidence type="ECO:0000259" key="3">
    <source>
        <dbReference type="Pfam" id="PF13086"/>
    </source>
</evidence>
<dbReference type="Gene3D" id="3.40.960.10">
    <property type="entry name" value="VSR Endonuclease"/>
    <property type="match status" value="1"/>
</dbReference>
<dbReference type="FunFam" id="3.40.50.300:FF:002063">
    <property type="entry name" value="DNA helicase related protein"/>
    <property type="match status" value="1"/>
</dbReference>
<accession>A0A7X2IU16</accession>
<dbReference type="Pfam" id="PF13195">
    <property type="entry name" value="DUF4011"/>
    <property type="match status" value="1"/>
</dbReference>
<reference evidence="6 7" key="1">
    <citation type="submission" date="2019-11" db="EMBL/GenBank/DDBJ databases">
        <title>Novel species isolated from a subtropical stream in China.</title>
        <authorList>
            <person name="Lu H."/>
        </authorList>
    </citation>
    <scope>NUCLEOTIDE SEQUENCE [LARGE SCALE GENOMIC DNA]</scope>
    <source>
        <strain evidence="6 7">FT92W</strain>
    </source>
</reference>
<feature type="domain" description="DUF3320" evidence="2">
    <location>
        <begin position="1422"/>
        <end position="1468"/>
    </location>
</feature>
<dbReference type="Gene3D" id="3.40.50.300">
    <property type="entry name" value="P-loop containing nucleotide triphosphate hydrolases"/>
    <property type="match status" value="3"/>
</dbReference>
<evidence type="ECO:0000313" key="7">
    <source>
        <dbReference type="Proteomes" id="UP000446768"/>
    </source>
</evidence>
<sequence>MDEIVNGQSDTAVVQPPHGKDKPALARLFDDARKRLVETGTRNRLVHVNRQSTRGNVINIVNERSDDIYAILSSGKAMRFLAIGKDTEPDDLRLAGNAEQEFDTERYTDSLLETRLGPDALQKRLLKIAREAQTAEEESGVNVLYLALGFLTWFEDKASAMPRSAPLVLLPVQLVRNQRTSTYDLRLRDEDLVTNLPLQQRLKDDFGLTLPELETDEGWTPAAYFDQIASVISHHANWEIEHDGMQLGFFSFSKLLMYRDLSPDAWPDGALTKHGLTQGLLYEGFASESPLIRAEDRLDDLLPPEKIFHVVDADASQAIVIEEVRQGRNLVVQGPPGTGKSQTITNIIAAAVREGRRVLFVAEKMAALSVVHERLVKVGLKDICLELHSRTANKKAVLAELAHTIAKSSSATPAMPGAPTELTQARDRLNLAIQQLHRPIGVSGETPFSVMGTQSLLIGRQVPAPSIGDKSLTGMASGQVNALIDVLNKYGELLSTEGHPDAHPFVGIGNLDLQPTDLSRLTRLLDSAIQRIEDYSAALSEAAGVLGVDFPLTAANGRTLAETLTALCGLPADETELALQVQSLQDIGRLRQIVEAGVAWRTERDAARALFVDSAFETSPLALRGALAEGAQSFFARWFGAYRGASRQLAGMLRGALPKTAAERLALLDSLLGIHALKARWKTDDAYCAQSLGSEWRGEMTDFMRLRAVLVWCEQAQHTPIPCGPVQLLALASQREHLLELLVRIEKLQPHALAAIDEVVVMLRPSEKVFAAHREFRLIASWMRGMSASMERYPGWVALQAQALKIDKAGIPDIGMKMRAGTLLASDAANEVRYARAEALWNMAREASPLLREIVLQDRHRNVSEFVAYERAHLKNNVTSIVAGHLAQVPQGAMGEMKVIRGEIGKKRGHIALRKLFATAGTALQRIKPVMLMSPISVAQYLPPGALTFDLLVIDEASQVRPEEALGAITRAAQIVVVGDQKQLPPSSFFDRLLSDEVDEAADEDNTDELLGSAAKVGAMESILSLCEARGLNSRMLQWHYRSRDPSLIHVSNREFYGDKLILPPSPLQSDPAFGLKFTRVDGVYDKGGKRDNRLEGEAIVRRVAEHARNSPDTSLGIVTFSSAQRNLISELLELHRRSDRVLDDFLRDGCAESVFVKNIENVQGDERDVILVSVCYGPVIAGGRLTSMSFGPVNGEGGERRLNVLFTRARLRCEVFASFDPADIDPSRTSRDGVRILKHYLDYASGAALAGAYAGGGGPESPFEEDVANVVESLGYLPDAQVGASGFRIDLGVRHADRPGSYLLAVECDGATYHSALWARERDRLRQDVLEHLGWRFHRIWSTDWFYNRKAEIERLRRALDEAKAASEAAIAIKGANAASADSTPLELIVPSVSSIPVLPEIAAKQMPPYKRCVVAMGPYEPHEIPTNRLAGLVIRIVREEGPIHYEEAARRVASSFGKEKAGVRIVSATKAAFEMAQALEEDVLSDGDFWFTKVQLEAVPVRDRAEETGATVKAANISMLEIRAALAIARTDNAGGADAELIRSAARLLGFKRVGGDLQDRLAAGLAGG</sequence>
<dbReference type="Pfam" id="PF13086">
    <property type="entry name" value="AAA_11"/>
    <property type="match status" value="2"/>
</dbReference>
<dbReference type="FunFam" id="3.40.960.10:FF:000002">
    <property type="entry name" value="DNA helicase related protein"/>
    <property type="match status" value="1"/>
</dbReference>
<dbReference type="Pfam" id="PF11784">
    <property type="entry name" value="DUF3320"/>
    <property type="match status" value="1"/>
</dbReference>
<name>A0A7X2IU16_9BURK</name>
<feature type="domain" description="DNA2/NAM7 helicase helicase" evidence="3">
    <location>
        <begin position="948"/>
        <end position="986"/>
    </location>
</feature>
<dbReference type="SUPFAM" id="SSF52980">
    <property type="entry name" value="Restriction endonuclease-like"/>
    <property type="match status" value="1"/>
</dbReference>
<evidence type="ECO:0000259" key="4">
    <source>
        <dbReference type="Pfam" id="PF13087"/>
    </source>
</evidence>
<dbReference type="EMBL" id="WKJJ01000027">
    <property type="protein sequence ID" value="MRV76107.1"/>
    <property type="molecule type" value="Genomic_DNA"/>
</dbReference>
<dbReference type="InterPro" id="IPR041679">
    <property type="entry name" value="DNA2/NAM7-like_C"/>
</dbReference>
<feature type="region of interest" description="Disordered" evidence="1">
    <location>
        <begin position="1"/>
        <end position="23"/>
    </location>
</feature>
<dbReference type="InterPro" id="IPR021754">
    <property type="entry name" value="DUF3320"/>
</dbReference>
<gene>
    <name evidence="6" type="ORF">GJ700_30790</name>
</gene>
<proteinExistence type="predicted"/>
<dbReference type="CDD" id="cd18808">
    <property type="entry name" value="SF1_C_Upf1"/>
    <property type="match status" value="1"/>
</dbReference>
<dbReference type="InterPro" id="IPR027417">
    <property type="entry name" value="P-loop_NTPase"/>
</dbReference>
<feature type="compositionally biased region" description="Polar residues" evidence="1">
    <location>
        <begin position="1"/>
        <end position="12"/>
    </location>
</feature>
<dbReference type="InterPro" id="IPR047187">
    <property type="entry name" value="SF1_C_Upf1"/>
</dbReference>
<dbReference type="GO" id="GO:0004386">
    <property type="term" value="F:helicase activity"/>
    <property type="evidence" value="ECO:0007669"/>
    <property type="project" value="InterPro"/>
</dbReference>